<gene>
    <name evidence="1" type="ORF">RFI_33575</name>
</gene>
<sequence>TEEEAHVIKDQNVILFLGGTGVGKSTLIHFLAGSGLEEQTVDGVRHIAPVKIKKGPLDNIRTSAREESETRYITAVPINLQEMDLLVELDSVVLCDTPGFEDTNGPEYDVANGIGMIQALKSCKSIKPVILIDYTALGYRMGCVKDLARTIVNIIPSIENHLTSFSYVFSKLPEDQKQFMSGKAKNTWLSVKNEPDEAVKAFLADIAKKTKNGVIAPNLLKDSPNDLLEKLVDIRQFIQDPKE</sequence>
<dbReference type="Gene3D" id="3.40.50.300">
    <property type="entry name" value="P-loop containing nucleotide triphosphate hydrolases"/>
    <property type="match status" value="1"/>
</dbReference>
<dbReference type="PANTHER" id="PTHR32046:SF11">
    <property type="entry name" value="IMMUNE-ASSOCIATED NUCLEOTIDE-BINDING PROTEIN 10-LIKE"/>
    <property type="match status" value="1"/>
</dbReference>
<reference evidence="1 2" key="1">
    <citation type="journal article" date="2013" name="Curr. Biol.">
        <title>The Genome of the Foraminiferan Reticulomyxa filosa.</title>
        <authorList>
            <person name="Glockner G."/>
            <person name="Hulsmann N."/>
            <person name="Schleicher M."/>
            <person name="Noegel A.A."/>
            <person name="Eichinger L."/>
            <person name="Gallinger C."/>
            <person name="Pawlowski J."/>
            <person name="Sierra R."/>
            <person name="Euteneuer U."/>
            <person name="Pillet L."/>
            <person name="Moustafa A."/>
            <person name="Platzer M."/>
            <person name="Groth M."/>
            <person name="Szafranski K."/>
            <person name="Schliwa M."/>
        </authorList>
    </citation>
    <scope>NUCLEOTIDE SEQUENCE [LARGE SCALE GENOMIC DNA]</scope>
</reference>
<dbReference type="Proteomes" id="UP000023152">
    <property type="component" value="Unassembled WGS sequence"/>
</dbReference>
<comment type="caution">
    <text evidence="1">The sequence shown here is derived from an EMBL/GenBank/DDBJ whole genome shotgun (WGS) entry which is preliminary data.</text>
</comment>
<dbReference type="OrthoDB" id="2386367at2759"/>
<feature type="non-terminal residue" evidence="1">
    <location>
        <position position="243"/>
    </location>
</feature>
<accession>X6LRS4</accession>
<protein>
    <submittedName>
        <fullName evidence="1">Uncharacterized protein</fullName>
    </submittedName>
</protein>
<evidence type="ECO:0000313" key="2">
    <source>
        <dbReference type="Proteomes" id="UP000023152"/>
    </source>
</evidence>
<dbReference type="EMBL" id="ASPP01031752">
    <property type="protein sequence ID" value="ETO03827.1"/>
    <property type="molecule type" value="Genomic_DNA"/>
</dbReference>
<dbReference type="SUPFAM" id="SSF52540">
    <property type="entry name" value="P-loop containing nucleoside triphosphate hydrolases"/>
    <property type="match status" value="2"/>
</dbReference>
<organism evidence="1 2">
    <name type="scientific">Reticulomyxa filosa</name>
    <dbReference type="NCBI Taxonomy" id="46433"/>
    <lineage>
        <taxon>Eukaryota</taxon>
        <taxon>Sar</taxon>
        <taxon>Rhizaria</taxon>
        <taxon>Retaria</taxon>
        <taxon>Foraminifera</taxon>
        <taxon>Monothalamids</taxon>
        <taxon>Reticulomyxidae</taxon>
        <taxon>Reticulomyxa</taxon>
    </lineage>
</organism>
<feature type="non-terminal residue" evidence="1">
    <location>
        <position position="1"/>
    </location>
</feature>
<dbReference type="PANTHER" id="PTHR32046">
    <property type="entry name" value="G DOMAIN-CONTAINING PROTEIN"/>
    <property type="match status" value="1"/>
</dbReference>
<keyword evidence="2" id="KW-1185">Reference proteome</keyword>
<proteinExistence type="predicted"/>
<dbReference type="InterPro" id="IPR027417">
    <property type="entry name" value="P-loop_NTPase"/>
</dbReference>
<dbReference type="AlphaFoldDB" id="X6LRS4"/>
<evidence type="ECO:0000313" key="1">
    <source>
        <dbReference type="EMBL" id="ETO03827.1"/>
    </source>
</evidence>
<name>X6LRS4_RETFI</name>